<dbReference type="InterPro" id="IPR050226">
    <property type="entry name" value="NagZ_Beta-hexosaminidase"/>
</dbReference>
<keyword evidence="2 5" id="KW-0378">Hydrolase</keyword>
<feature type="domain" description="Glycoside hydrolase family 3 N-terminal" evidence="4">
    <location>
        <begin position="35"/>
        <end position="324"/>
    </location>
</feature>
<keyword evidence="6" id="KW-1185">Reference proteome</keyword>
<reference evidence="5" key="2">
    <citation type="submission" date="2020-09" db="EMBL/GenBank/DDBJ databases">
        <authorList>
            <person name="Sun Q."/>
            <person name="Zhou Y."/>
        </authorList>
    </citation>
    <scope>NUCLEOTIDE SEQUENCE</scope>
    <source>
        <strain evidence="5">CGMCC 4.7201</strain>
    </source>
</reference>
<dbReference type="InterPro" id="IPR001764">
    <property type="entry name" value="Glyco_hydro_3_N"/>
</dbReference>
<dbReference type="RefSeq" id="WP_189135819.1">
    <property type="nucleotide sequence ID" value="NZ_BMMS01000061.1"/>
</dbReference>
<name>A0A917ZYR1_9ACTN</name>
<dbReference type="Gene3D" id="3.20.20.300">
    <property type="entry name" value="Glycoside hydrolase, family 3, N-terminal domain"/>
    <property type="match status" value="1"/>
</dbReference>
<dbReference type="InterPro" id="IPR036962">
    <property type="entry name" value="Glyco_hydro_3_N_sf"/>
</dbReference>
<evidence type="ECO:0000313" key="6">
    <source>
        <dbReference type="Proteomes" id="UP000641932"/>
    </source>
</evidence>
<sequence length="491" mass="50909">MTVHDDLHQWADACLLPGFAGLHAPDWVRRKLASGLAGVVLYHDNVTDPAQLSRLTAQLLAENPAALIGIDEEGGDVSRLEVAEGSSWPGNHALGHIDDLDLTRAVATEIGRSLACAGVNLNLGPVADVNNNPSNPVIGVRSFGCDHKTVAAHTAAYIEGLQSVGVAACAKHFPGHGNTTTDSHHERTVVEDTAAEFEATAFPPFKAAIRAGVRSIMTAHITATAFDAAPATISAPIVTGLLRDRLGYDGVVITDSLEMAAIEDTVGLVEGAVQALIAGVDALCLGVRDGEARTAALREAIVGAVRQGRLPEQRLAQAAARISALSSWTASHREGGVLPDRALGLAAARRALHSTGINPLTTAPVVIELVSEPNPAVGHTSWGLGSLLCDAFPGTRVDRYEETPADPLHDVPAATPVVITVRDAHRHPWISAAAASVVARRPDAVLVEMGLPHGTLPSSHRIVTHGAARVCAQAAAEALLGTAIPVAPGMS</sequence>
<dbReference type="EMBL" id="BMMS01000061">
    <property type="protein sequence ID" value="GGP00612.1"/>
    <property type="molecule type" value="Genomic_DNA"/>
</dbReference>
<dbReference type="AlphaFoldDB" id="A0A917ZYR1"/>
<evidence type="ECO:0000313" key="5">
    <source>
        <dbReference type="EMBL" id="GGP00612.1"/>
    </source>
</evidence>
<evidence type="ECO:0000256" key="2">
    <source>
        <dbReference type="ARBA" id="ARBA00022801"/>
    </source>
</evidence>
<dbReference type="PANTHER" id="PTHR30480:SF16">
    <property type="entry name" value="GLYCOSIDE HYDROLASE FAMILY 3 DOMAIN PROTEIN"/>
    <property type="match status" value="1"/>
</dbReference>
<dbReference type="SUPFAM" id="SSF51445">
    <property type="entry name" value="(Trans)glycosidases"/>
    <property type="match status" value="1"/>
</dbReference>
<comment type="similarity">
    <text evidence="1">Belongs to the glycosyl hydrolase 3 family.</text>
</comment>
<dbReference type="InterPro" id="IPR017853">
    <property type="entry name" value="GH"/>
</dbReference>
<proteinExistence type="inferred from homology"/>
<dbReference type="Proteomes" id="UP000641932">
    <property type="component" value="Unassembled WGS sequence"/>
</dbReference>
<dbReference type="Pfam" id="PF00933">
    <property type="entry name" value="Glyco_hydro_3"/>
    <property type="match status" value="1"/>
</dbReference>
<keyword evidence="3" id="KW-0326">Glycosidase</keyword>
<dbReference type="PANTHER" id="PTHR30480">
    <property type="entry name" value="BETA-HEXOSAMINIDASE-RELATED"/>
    <property type="match status" value="1"/>
</dbReference>
<dbReference type="GO" id="GO:0009254">
    <property type="term" value="P:peptidoglycan turnover"/>
    <property type="evidence" value="ECO:0007669"/>
    <property type="project" value="TreeGrafter"/>
</dbReference>
<dbReference type="GO" id="GO:0004553">
    <property type="term" value="F:hydrolase activity, hydrolyzing O-glycosyl compounds"/>
    <property type="evidence" value="ECO:0007669"/>
    <property type="project" value="InterPro"/>
</dbReference>
<evidence type="ECO:0000256" key="1">
    <source>
        <dbReference type="ARBA" id="ARBA00005336"/>
    </source>
</evidence>
<protein>
    <submittedName>
        <fullName evidence="5">Sugar hydrolase</fullName>
    </submittedName>
</protein>
<reference evidence="5" key="1">
    <citation type="journal article" date="2014" name="Int. J. Syst. Evol. Microbiol.">
        <title>Complete genome sequence of Corynebacterium casei LMG S-19264T (=DSM 44701T), isolated from a smear-ripened cheese.</title>
        <authorList>
            <consortium name="US DOE Joint Genome Institute (JGI-PGF)"/>
            <person name="Walter F."/>
            <person name="Albersmeier A."/>
            <person name="Kalinowski J."/>
            <person name="Ruckert C."/>
        </authorList>
    </citation>
    <scope>NUCLEOTIDE SEQUENCE</scope>
    <source>
        <strain evidence="5">CGMCC 4.7201</strain>
    </source>
</reference>
<evidence type="ECO:0000256" key="3">
    <source>
        <dbReference type="ARBA" id="ARBA00023295"/>
    </source>
</evidence>
<comment type="caution">
    <text evidence="5">The sequence shown here is derived from an EMBL/GenBank/DDBJ whole genome shotgun (WGS) entry which is preliminary data.</text>
</comment>
<dbReference type="GO" id="GO:0005975">
    <property type="term" value="P:carbohydrate metabolic process"/>
    <property type="evidence" value="ECO:0007669"/>
    <property type="project" value="InterPro"/>
</dbReference>
<accession>A0A917ZYR1</accession>
<organism evidence="5 6">
    <name type="scientific">Wenjunlia tyrosinilytica</name>
    <dbReference type="NCBI Taxonomy" id="1544741"/>
    <lineage>
        <taxon>Bacteria</taxon>
        <taxon>Bacillati</taxon>
        <taxon>Actinomycetota</taxon>
        <taxon>Actinomycetes</taxon>
        <taxon>Kitasatosporales</taxon>
        <taxon>Streptomycetaceae</taxon>
        <taxon>Wenjunlia</taxon>
    </lineage>
</organism>
<gene>
    <name evidence="5" type="ORF">GCM10012280_69750</name>
</gene>
<evidence type="ECO:0000259" key="4">
    <source>
        <dbReference type="Pfam" id="PF00933"/>
    </source>
</evidence>